<keyword evidence="10" id="KW-1185">Reference proteome</keyword>
<dbReference type="EMBL" id="JAUTXT010000054">
    <property type="protein sequence ID" value="KAK3670568.1"/>
    <property type="molecule type" value="Genomic_DNA"/>
</dbReference>
<evidence type="ECO:0000313" key="9">
    <source>
        <dbReference type="EMBL" id="KAK3670568.1"/>
    </source>
</evidence>
<comment type="similarity">
    <text evidence="1 8">Belongs to the tannase family.</text>
</comment>
<dbReference type="AlphaFoldDB" id="A0AAE0WIK4"/>
<keyword evidence="3" id="KW-0479">Metal-binding</keyword>
<comment type="caution">
    <text evidence="9">The sequence shown here is derived from an EMBL/GenBank/DDBJ whole genome shotgun (WGS) entry which is preliminary data.</text>
</comment>
<keyword evidence="6" id="KW-0106">Calcium</keyword>
<dbReference type="InterPro" id="IPR029058">
    <property type="entry name" value="AB_hydrolase_fold"/>
</dbReference>
<evidence type="ECO:0000256" key="4">
    <source>
        <dbReference type="ARBA" id="ARBA00022729"/>
    </source>
</evidence>
<dbReference type="Proteomes" id="UP001274830">
    <property type="component" value="Unassembled WGS sequence"/>
</dbReference>
<gene>
    <name evidence="9" type="ORF">LTR78_009536</name>
</gene>
<dbReference type="GO" id="GO:0046872">
    <property type="term" value="F:metal ion binding"/>
    <property type="evidence" value="ECO:0007669"/>
    <property type="project" value="UniProtKB-KW"/>
</dbReference>
<evidence type="ECO:0000256" key="2">
    <source>
        <dbReference type="ARBA" id="ARBA00022487"/>
    </source>
</evidence>
<protein>
    <recommendedName>
        <fullName evidence="8">Carboxylic ester hydrolase</fullName>
        <ecNumber evidence="8">3.1.1.-</ecNumber>
    </recommendedName>
</protein>
<dbReference type="InterPro" id="IPR011118">
    <property type="entry name" value="Tannase/feruloyl_esterase"/>
</dbReference>
<dbReference type="EC" id="3.1.1.-" evidence="8"/>
<keyword evidence="5 8" id="KW-0378">Hydrolase</keyword>
<dbReference type="PANTHER" id="PTHR33938:SF2">
    <property type="entry name" value="CARBOXYLIC ESTER HYDROLASE"/>
    <property type="match status" value="1"/>
</dbReference>
<name>A0AAE0WIK4_9PEZI</name>
<sequence>MRLSDLGRMLPFAAAAVAFDCSPAAFQAILPTNASVAFAYPVATNATFQVPSGDVAYPVSPAKLPQLCAVHIQVASSRSSHFGFGLYLPQSWNERFLAVGNGGFAGGINWLDMAAGAHYGFATISTDTGHNSTSGDITWALDEPERVIDWGYRAMHGSVELAKQVVEQYYDCKPKYNYYSGCSTGGRQGIRDIQLYPDDFDGVLAGAPAWWTSHLQTWTVKIGLYNLPVDAPHHIPVSLFSVVGAEVLKQCDGQDGLVDTIISDPRGCDFFPEALLCGPNITNQTAAKCLMAAQIGTLYQIYNDYVDWNQTLIFPHLELGSEAQWPFLLAASAPSSYGVQYVQDMVLNDSSWNFWDFNYTIVELADKIQPGNATAYDYDLSPFHKRGGKLLQYHGLSDALISTGSSVYFYKEVLKTLVPKGIELDSWYRFFLVPGMQHCAGTPSDVNAPWYFAGANQAGDLGVEPGSVYSVPGFMDAKHDALLALMAWVEHDTAPDQIVATKWHNDTLTDSVLRQRPLCPYPKQAKYSGHGDPNVAENWSCRDIYSMTMQHQ</sequence>
<accession>A0AAE0WIK4</accession>
<dbReference type="Gene3D" id="3.40.50.1820">
    <property type="entry name" value="alpha/beta hydrolase"/>
    <property type="match status" value="1"/>
</dbReference>
<evidence type="ECO:0000256" key="6">
    <source>
        <dbReference type="ARBA" id="ARBA00022837"/>
    </source>
</evidence>
<evidence type="ECO:0000256" key="7">
    <source>
        <dbReference type="ARBA" id="ARBA00023157"/>
    </source>
</evidence>
<evidence type="ECO:0000256" key="3">
    <source>
        <dbReference type="ARBA" id="ARBA00022723"/>
    </source>
</evidence>
<evidence type="ECO:0000256" key="8">
    <source>
        <dbReference type="RuleBase" id="RU361238"/>
    </source>
</evidence>
<dbReference type="SUPFAM" id="SSF53474">
    <property type="entry name" value="alpha/beta-Hydrolases"/>
    <property type="match status" value="1"/>
</dbReference>
<keyword evidence="7" id="KW-1015">Disulfide bond</keyword>
<organism evidence="9 10">
    <name type="scientific">Recurvomyces mirabilis</name>
    <dbReference type="NCBI Taxonomy" id="574656"/>
    <lineage>
        <taxon>Eukaryota</taxon>
        <taxon>Fungi</taxon>
        <taxon>Dikarya</taxon>
        <taxon>Ascomycota</taxon>
        <taxon>Pezizomycotina</taxon>
        <taxon>Dothideomycetes</taxon>
        <taxon>Dothideomycetidae</taxon>
        <taxon>Mycosphaerellales</taxon>
        <taxon>Teratosphaeriaceae</taxon>
        <taxon>Recurvomyces</taxon>
    </lineage>
</organism>
<keyword evidence="2" id="KW-0719">Serine esterase</keyword>
<keyword evidence="4" id="KW-0732">Signal</keyword>
<reference evidence="9" key="1">
    <citation type="submission" date="2023-07" db="EMBL/GenBank/DDBJ databases">
        <title>Black Yeasts Isolated from many extreme environments.</title>
        <authorList>
            <person name="Coleine C."/>
            <person name="Stajich J.E."/>
            <person name="Selbmann L."/>
        </authorList>
    </citation>
    <scope>NUCLEOTIDE SEQUENCE</scope>
    <source>
        <strain evidence="9">CCFEE 5485</strain>
    </source>
</reference>
<evidence type="ECO:0000256" key="5">
    <source>
        <dbReference type="ARBA" id="ARBA00022801"/>
    </source>
</evidence>
<evidence type="ECO:0000313" key="10">
    <source>
        <dbReference type="Proteomes" id="UP001274830"/>
    </source>
</evidence>
<evidence type="ECO:0000256" key="1">
    <source>
        <dbReference type="ARBA" id="ARBA00006249"/>
    </source>
</evidence>
<dbReference type="Pfam" id="PF07519">
    <property type="entry name" value="Tannase"/>
    <property type="match status" value="2"/>
</dbReference>
<proteinExistence type="inferred from homology"/>
<dbReference type="PANTHER" id="PTHR33938">
    <property type="entry name" value="FERULOYL ESTERASE B-RELATED"/>
    <property type="match status" value="1"/>
</dbReference>
<dbReference type="GO" id="GO:0030600">
    <property type="term" value="F:feruloyl esterase activity"/>
    <property type="evidence" value="ECO:0007669"/>
    <property type="project" value="UniProtKB-ARBA"/>
</dbReference>